<gene>
    <name evidence="2" type="ORF">CIK66_09555</name>
</gene>
<dbReference type="RefSeq" id="WP_096197111.1">
    <property type="nucleotide sequence ID" value="NZ_JBQQGT010000008.1"/>
</dbReference>
<organism evidence="2 3">
    <name type="scientific">Brachybacterium alimentarium</name>
    <dbReference type="NCBI Taxonomy" id="47845"/>
    <lineage>
        <taxon>Bacteria</taxon>
        <taxon>Bacillati</taxon>
        <taxon>Actinomycetota</taxon>
        <taxon>Actinomycetes</taxon>
        <taxon>Micrococcales</taxon>
        <taxon>Dermabacteraceae</taxon>
        <taxon>Brachybacterium</taxon>
    </lineage>
</organism>
<sequence>MSVIAETRRRPATRIRRTAELWLVGIAMGLSTVGLGGFSLVMNQADAPTFERVILPSLLGTESGMGLDQAYEAGRTLGAWFGVTLIVVLLLSVVGIFFARRRPSRRSTGWWFLAAGLACLLGSQLILYPIAFVFFVSAGLFALRTVTDGSPS</sequence>
<evidence type="ECO:0000256" key="1">
    <source>
        <dbReference type="SAM" id="Phobius"/>
    </source>
</evidence>
<evidence type="ECO:0008006" key="4">
    <source>
        <dbReference type="Google" id="ProtNLM"/>
    </source>
</evidence>
<feature type="transmembrane region" description="Helical" evidence="1">
    <location>
        <begin position="77"/>
        <end position="98"/>
    </location>
</feature>
<name>A0A2A3YK58_9MICO</name>
<accession>A0A2A3YK58</accession>
<reference evidence="2 3" key="1">
    <citation type="journal article" date="2017" name="Elife">
        <title>Extensive horizontal gene transfer in cheese-associated bacteria.</title>
        <authorList>
            <person name="Bonham K.S."/>
            <person name="Wolfe B.E."/>
            <person name="Dutton R.J."/>
        </authorList>
    </citation>
    <scope>NUCLEOTIDE SEQUENCE [LARGE SCALE GENOMIC DNA]</scope>
    <source>
        <strain evidence="2 3">341_9</strain>
    </source>
</reference>
<keyword evidence="3" id="KW-1185">Reference proteome</keyword>
<evidence type="ECO:0000313" key="2">
    <source>
        <dbReference type="EMBL" id="PCC39485.1"/>
    </source>
</evidence>
<dbReference type="Proteomes" id="UP000218598">
    <property type="component" value="Unassembled WGS sequence"/>
</dbReference>
<evidence type="ECO:0000313" key="3">
    <source>
        <dbReference type="Proteomes" id="UP000218598"/>
    </source>
</evidence>
<comment type="caution">
    <text evidence="2">The sequence shown here is derived from an EMBL/GenBank/DDBJ whole genome shotgun (WGS) entry which is preliminary data.</text>
</comment>
<feature type="transmembrane region" description="Helical" evidence="1">
    <location>
        <begin position="21"/>
        <end position="42"/>
    </location>
</feature>
<protein>
    <recommendedName>
        <fullName evidence="4">DUF4064 domain-containing protein</fullName>
    </recommendedName>
</protein>
<keyword evidence="1" id="KW-0472">Membrane</keyword>
<keyword evidence="1" id="KW-1133">Transmembrane helix</keyword>
<feature type="transmembrane region" description="Helical" evidence="1">
    <location>
        <begin position="110"/>
        <end position="143"/>
    </location>
</feature>
<dbReference type="AlphaFoldDB" id="A0A2A3YK58"/>
<keyword evidence="1" id="KW-0812">Transmembrane</keyword>
<dbReference type="OrthoDB" id="5073702at2"/>
<dbReference type="EMBL" id="NRGR01000015">
    <property type="protein sequence ID" value="PCC39485.1"/>
    <property type="molecule type" value="Genomic_DNA"/>
</dbReference>
<proteinExistence type="predicted"/>